<keyword evidence="1" id="KW-0812">Transmembrane</keyword>
<feature type="transmembrane region" description="Helical" evidence="1">
    <location>
        <begin position="136"/>
        <end position="156"/>
    </location>
</feature>
<gene>
    <name evidence="2" type="ORF">FB472_2338</name>
</gene>
<sequence length="157" mass="16605">MSSNHTPPGELCSPLRSGARIDSFSLCIVGSVNEKDLLGLWSGARLHIMVAQFAPTFLLTVVITALALGGGDGGPIAVRIAATGILLASGILGSIAQYTSASEAQAVVADLRQIENPSRVVQQIIQTAWWTTIVKFVTPAIFMVIYLAILWQLFIAG</sequence>
<evidence type="ECO:0000313" key="3">
    <source>
        <dbReference type="Proteomes" id="UP000316560"/>
    </source>
</evidence>
<keyword evidence="3" id="KW-1185">Reference proteome</keyword>
<keyword evidence="1" id="KW-1133">Transmembrane helix</keyword>
<protein>
    <submittedName>
        <fullName evidence="2">Uncharacterized protein</fullName>
    </submittedName>
</protein>
<dbReference type="Proteomes" id="UP000316560">
    <property type="component" value="Unassembled WGS sequence"/>
</dbReference>
<reference evidence="2 3" key="1">
    <citation type="submission" date="2019-06" db="EMBL/GenBank/DDBJ databases">
        <title>Sequencing the genomes of 1000 actinobacteria strains.</title>
        <authorList>
            <person name="Klenk H.-P."/>
        </authorList>
    </citation>
    <scope>NUCLEOTIDE SEQUENCE [LARGE SCALE GENOMIC DNA]</scope>
    <source>
        <strain evidence="2 3">DSM 21947</strain>
    </source>
</reference>
<proteinExistence type="predicted"/>
<comment type="caution">
    <text evidence="2">The sequence shown here is derived from an EMBL/GenBank/DDBJ whole genome shotgun (WGS) entry which is preliminary data.</text>
</comment>
<accession>A0A8H2K7N9</accession>
<evidence type="ECO:0000256" key="1">
    <source>
        <dbReference type="SAM" id="Phobius"/>
    </source>
</evidence>
<dbReference type="AlphaFoldDB" id="A0A8H2K7N9"/>
<organism evidence="2 3">
    <name type="scientific">Rhodoglobus vestalii</name>
    <dbReference type="NCBI Taxonomy" id="193384"/>
    <lineage>
        <taxon>Bacteria</taxon>
        <taxon>Bacillati</taxon>
        <taxon>Actinomycetota</taxon>
        <taxon>Actinomycetes</taxon>
        <taxon>Micrococcales</taxon>
        <taxon>Microbacteriaceae</taxon>
        <taxon>Rhodoglobus</taxon>
    </lineage>
</organism>
<dbReference type="EMBL" id="VFRA01000001">
    <property type="protein sequence ID" value="TQO20690.1"/>
    <property type="molecule type" value="Genomic_DNA"/>
</dbReference>
<name>A0A8H2K7N9_9MICO</name>
<keyword evidence="1" id="KW-0472">Membrane</keyword>
<evidence type="ECO:0000313" key="2">
    <source>
        <dbReference type="EMBL" id="TQO20690.1"/>
    </source>
</evidence>
<feature type="transmembrane region" description="Helical" evidence="1">
    <location>
        <begin position="46"/>
        <end position="69"/>
    </location>
</feature>